<organism evidence="1 2">
    <name type="scientific">Brassica oleracea var. oleracea</name>
    <dbReference type="NCBI Taxonomy" id="109376"/>
    <lineage>
        <taxon>Eukaryota</taxon>
        <taxon>Viridiplantae</taxon>
        <taxon>Streptophyta</taxon>
        <taxon>Embryophyta</taxon>
        <taxon>Tracheophyta</taxon>
        <taxon>Spermatophyta</taxon>
        <taxon>Magnoliopsida</taxon>
        <taxon>eudicotyledons</taxon>
        <taxon>Gunneridae</taxon>
        <taxon>Pentapetalae</taxon>
        <taxon>rosids</taxon>
        <taxon>malvids</taxon>
        <taxon>Brassicales</taxon>
        <taxon>Brassicaceae</taxon>
        <taxon>Brassiceae</taxon>
        <taxon>Brassica</taxon>
    </lineage>
</organism>
<name>A0A0D3DM22_BRAOL</name>
<dbReference type="Proteomes" id="UP000032141">
    <property type="component" value="Chromosome C8"/>
</dbReference>
<sequence>MKRLLPQHRLKFLLRLEVELELTKAQVTARDSFLQFSNLWEICEQCLHLLLHRVHAPSNQSFGVGPD</sequence>
<dbReference type="EnsemblPlants" id="Bo8g042010.1">
    <property type="protein sequence ID" value="Bo8g042010.1"/>
    <property type="gene ID" value="Bo8g042010"/>
</dbReference>
<evidence type="ECO:0000313" key="1">
    <source>
        <dbReference type="EnsemblPlants" id="Bo8g042010.1"/>
    </source>
</evidence>
<protein>
    <submittedName>
        <fullName evidence="1">Uncharacterized protein</fullName>
    </submittedName>
</protein>
<evidence type="ECO:0000313" key="2">
    <source>
        <dbReference type="Proteomes" id="UP000032141"/>
    </source>
</evidence>
<reference evidence="1 2" key="1">
    <citation type="journal article" date="2014" name="Genome Biol.">
        <title>Transcriptome and methylome profiling reveals relics of genome dominance in the mesopolyploid Brassica oleracea.</title>
        <authorList>
            <person name="Parkin I.A."/>
            <person name="Koh C."/>
            <person name="Tang H."/>
            <person name="Robinson S.J."/>
            <person name="Kagale S."/>
            <person name="Clarke W.E."/>
            <person name="Town C.D."/>
            <person name="Nixon J."/>
            <person name="Krishnakumar V."/>
            <person name="Bidwell S.L."/>
            <person name="Denoeud F."/>
            <person name="Belcram H."/>
            <person name="Links M.G."/>
            <person name="Just J."/>
            <person name="Clarke C."/>
            <person name="Bender T."/>
            <person name="Huebert T."/>
            <person name="Mason A.S."/>
            <person name="Pires J.C."/>
            <person name="Barker G."/>
            <person name="Moore J."/>
            <person name="Walley P.G."/>
            <person name="Manoli S."/>
            <person name="Batley J."/>
            <person name="Edwards D."/>
            <person name="Nelson M.N."/>
            <person name="Wang X."/>
            <person name="Paterson A.H."/>
            <person name="King G."/>
            <person name="Bancroft I."/>
            <person name="Chalhoub B."/>
            <person name="Sharpe A.G."/>
        </authorList>
    </citation>
    <scope>NUCLEOTIDE SEQUENCE</scope>
    <source>
        <strain evidence="1 2">cv. TO1000</strain>
    </source>
</reference>
<proteinExistence type="predicted"/>
<dbReference type="HOGENOM" id="CLU_2815971_0_0_1"/>
<dbReference type="AlphaFoldDB" id="A0A0D3DM22"/>
<accession>A0A0D3DM22</accession>
<keyword evidence="2" id="KW-1185">Reference proteome</keyword>
<dbReference type="Gramene" id="Bo8g042010.1">
    <property type="protein sequence ID" value="Bo8g042010.1"/>
    <property type="gene ID" value="Bo8g042010"/>
</dbReference>
<reference evidence="1" key="2">
    <citation type="submission" date="2015-03" db="UniProtKB">
        <authorList>
            <consortium name="EnsemblPlants"/>
        </authorList>
    </citation>
    <scope>IDENTIFICATION</scope>
</reference>